<organism evidence="3 4">
    <name type="scientific">Phialocephala subalpina</name>
    <dbReference type="NCBI Taxonomy" id="576137"/>
    <lineage>
        <taxon>Eukaryota</taxon>
        <taxon>Fungi</taxon>
        <taxon>Dikarya</taxon>
        <taxon>Ascomycota</taxon>
        <taxon>Pezizomycotina</taxon>
        <taxon>Leotiomycetes</taxon>
        <taxon>Helotiales</taxon>
        <taxon>Mollisiaceae</taxon>
        <taxon>Phialocephala</taxon>
        <taxon>Phialocephala fortinii species complex</taxon>
    </lineage>
</organism>
<feature type="transmembrane region" description="Helical" evidence="2">
    <location>
        <begin position="234"/>
        <end position="254"/>
    </location>
</feature>
<protein>
    <submittedName>
        <fullName evidence="3">Uncharacterized protein</fullName>
    </submittedName>
</protein>
<name>A0A1L7X782_9HELO</name>
<dbReference type="AlphaFoldDB" id="A0A1L7X782"/>
<feature type="region of interest" description="Disordered" evidence="1">
    <location>
        <begin position="37"/>
        <end position="70"/>
    </location>
</feature>
<dbReference type="Proteomes" id="UP000184330">
    <property type="component" value="Unassembled WGS sequence"/>
</dbReference>
<dbReference type="PANTHER" id="PTHR42069">
    <property type="entry name" value="HYPHAL ANASTAMOSIS-8 PROTEIN"/>
    <property type="match status" value="1"/>
</dbReference>
<evidence type="ECO:0000313" key="3">
    <source>
        <dbReference type="EMBL" id="CZR60852.1"/>
    </source>
</evidence>
<reference evidence="3 4" key="1">
    <citation type="submission" date="2016-03" db="EMBL/GenBank/DDBJ databases">
        <authorList>
            <person name="Ploux O."/>
        </authorList>
    </citation>
    <scope>NUCLEOTIDE SEQUENCE [LARGE SCALE GENOMIC DNA]</scope>
    <source>
        <strain evidence="3 4">UAMH 11012</strain>
    </source>
</reference>
<dbReference type="OrthoDB" id="3511277at2759"/>
<keyword evidence="2" id="KW-0812">Transmembrane</keyword>
<keyword evidence="4" id="KW-1185">Reference proteome</keyword>
<feature type="transmembrane region" description="Helical" evidence="2">
    <location>
        <begin position="140"/>
        <end position="160"/>
    </location>
</feature>
<gene>
    <name evidence="3" type="ORF">PAC_10748</name>
</gene>
<accession>A0A1L7X782</accession>
<evidence type="ECO:0000256" key="2">
    <source>
        <dbReference type="SAM" id="Phobius"/>
    </source>
</evidence>
<proteinExistence type="predicted"/>
<dbReference type="PANTHER" id="PTHR42069:SF1">
    <property type="entry name" value="MARVEL DOMAIN-CONTAINING PROTEIN"/>
    <property type="match status" value="1"/>
</dbReference>
<keyword evidence="2" id="KW-0472">Membrane</keyword>
<feature type="transmembrane region" description="Helical" evidence="2">
    <location>
        <begin position="89"/>
        <end position="114"/>
    </location>
</feature>
<evidence type="ECO:0000313" key="4">
    <source>
        <dbReference type="Proteomes" id="UP000184330"/>
    </source>
</evidence>
<feature type="compositionally biased region" description="Basic and acidic residues" evidence="1">
    <location>
        <begin position="40"/>
        <end position="63"/>
    </location>
</feature>
<dbReference type="EMBL" id="FJOG01000017">
    <property type="protein sequence ID" value="CZR60852.1"/>
    <property type="molecule type" value="Genomic_DNA"/>
</dbReference>
<keyword evidence="2" id="KW-1133">Transmembrane helix</keyword>
<evidence type="ECO:0000256" key="1">
    <source>
        <dbReference type="SAM" id="MobiDB-lite"/>
    </source>
</evidence>
<sequence>MATYSEVPLQDTAVPVPAAYTRHLSYDVSKDTQFNPHVYVEPKRMTTESGTTEKDSLRGKDNDKELEEEEVRHAKTRSSLLIYLRDSRIYIRVLAVIIMIVSLSLILTAVLMFAKAQNKPGYPLDKIPQPSSGITDSPCIVFSGIAAMNLVLSIGLLSLSCMSSKFRKSNNALNAVFAIMSAVGFASSMAACFHLNAQTKLENDLCNHKNHVFSEDLDFGTVCYVVSYGWKFGLVQASLELLTFVVSCTAFILVKYSYFSRYGRLGKVF</sequence>
<feature type="transmembrane region" description="Helical" evidence="2">
    <location>
        <begin position="172"/>
        <end position="197"/>
    </location>
</feature>